<reference evidence="2 3" key="1">
    <citation type="submission" date="2019-11" db="EMBL/GenBank/DDBJ databases">
        <title>Whole genome sequence of Oryza granulata.</title>
        <authorList>
            <person name="Li W."/>
        </authorList>
    </citation>
    <scope>NUCLEOTIDE SEQUENCE [LARGE SCALE GENOMIC DNA]</scope>
    <source>
        <strain evidence="3">cv. Menghai</strain>
        <tissue evidence="2">Leaf</tissue>
    </source>
</reference>
<dbReference type="EMBL" id="SPHZ02000005">
    <property type="protein sequence ID" value="KAF0917466.1"/>
    <property type="molecule type" value="Genomic_DNA"/>
</dbReference>
<keyword evidence="3" id="KW-1185">Reference proteome</keyword>
<feature type="region of interest" description="Disordered" evidence="1">
    <location>
        <begin position="1"/>
        <end position="67"/>
    </location>
</feature>
<proteinExistence type="predicted"/>
<protein>
    <submittedName>
        <fullName evidence="2">Uncharacterized protein</fullName>
    </submittedName>
</protein>
<evidence type="ECO:0000256" key="1">
    <source>
        <dbReference type="SAM" id="MobiDB-lite"/>
    </source>
</evidence>
<evidence type="ECO:0000313" key="2">
    <source>
        <dbReference type="EMBL" id="KAF0917466.1"/>
    </source>
</evidence>
<organism evidence="2 3">
    <name type="scientific">Oryza meyeriana var. granulata</name>
    <dbReference type="NCBI Taxonomy" id="110450"/>
    <lineage>
        <taxon>Eukaryota</taxon>
        <taxon>Viridiplantae</taxon>
        <taxon>Streptophyta</taxon>
        <taxon>Embryophyta</taxon>
        <taxon>Tracheophyta</taxon>
        <taxon>Spermatophyta</taxon>
        <taxon>Magnoliopsida</taxon>
        <taxon>Liliopsida</taxon>
        <taxon>Poales</taxon>
        <taxon>Poaceae</taxon>
        <taxon>BOP clade</taxon>
        <taxon>Oryzoideae</taxon>
        <taxon>Oryzeae</taxon>
        <taxon>Oryzinae</taxon>
        <taxon>Oryza</taxon>
        <taxon>Oryza meyeriana</taxon>
    </lineage>
</organism>
<comment type="caution">
    <text evidence="2">The sequence shown here is derived from an EMBL/GenBank/DDBJ whole genome shotgun (WGS) entry which is preliminary data.</text>
</comment>
<dbReference type="AlphaFoldDB" id="A0A6G1DYN8"/>
<name>A0A6G1DYN8_9ORYZ</name>
<accession>A0A6G1DYN8</accession>
<gene>
    <name evidence="2" type="ORF">E2562_020582</name>
</gene>
<dbReference type="Proteomes" id="UP000479710">
    <property type="component" value="Unassembled WGS sequence"/>
</dbReference>
<sequence length="112" mass="11926">MGSQEKGWRWSDPSSSGSAQKGGSGYQGDAAEWKEERRRMKPRGAGVAVEGPWGSRGGSSGRCGPRSRIYTFAPPAADVSTASGRLHRHGVRRAEMCTSGRGTVHSTETTTM</sequence>
<evidence type="ECO:0000313" key="3">
    <source>
        <dbReference type="Proteomes" id="UP000479710"/>
    </source>
</evidence>